<dbReference type="OrthoDB" id="348111at2"/>
<dbReference type="Pfam" id="PF03328">
    <property type="entry name" value="HpcH_HpaI"/>
    <property type="match status" value="1"/>
</dbReference>
<dbReference type="PATRIC" id="fig|128780.6.peg.2377"/>
<dbReference type="PIRSF" id="PIRSF015582">
    <property type="entry name" value="Cit_lyase_B"/>
    <property type="match status" value="1"/>
</dbReference>
<feature type="binding site" evidence="4">
    <location>
        <position position="65"/>
    </location>
    <ligand>
        <name>substrate</name>
    </ligand>
</feature>
<proteinExistence type="predicted"/>
<dbReference type="GO" id="GO:0000287">
    <property type="term" value="F:magnesium ion binding"/>
    <property type="evidence" value="ECO:0007669"/>
    <property type="project" value="TreeGrafter"/>
</dbReference>
<keyword evidence="7" id="KW-0456">Lyase</keyword>
<evidence type="ECO:0000313" key="7">
    <source>
        <dbReference type="EMBL" id="ALJ28727.1"/>
    </source>
</evidence>
<reference evidence="7 8" key="1">
    <citation type="journal article" date="2015" name="Genome Announc.">
        <title>Complete Genome Sequencing of Stenotrophomonas acidaminiphila ZAC14D2_NAIMI4_2, a Multidrug-Resistant Strain Isolated from Sediments of a Polluted River in Mexico, Uncovers New Antibiotic Resistance Genes and a Novel Class-II Lasso Peptide Biosynthesis Gene Cluster.</title>
        <authorList>
            <person name="Vinuesa P."/>
            <person name="Ochoa-Sanchez L.E."/>
        </authorList>
    </citation>
    <scope>NUCLEOTIDE SEQUENCE [LARGE SCALE GENOMIC DNA]</scope>
    <source>
        <strain evidence="7 8">ZAC14D2_NAIMI4_2</strain>
    </source>
</reference>
<dbReference type="KEGG" id="sacz:AOT14_23590"/>
<keyword evidence="3 5" id="KW-0460">Magnesium</keyword>
<feature type="binding site" evidence="5">
    <location>
        <position position="154"/>
    </location>
    <ligand>
        <name>Mg(2+)</name>
        <dbReference type="ChEBI" id="CHEBI:18420"/>
    </ligand>
</feature>
<evidence type="ECO:0000256" key="2">
    <source>
        <dbReference type="ARBA" id="ARBA00022723"/>
    </source>
</evidence>
<gene>
    <name evidence="7" type="primary">mcl1</name>
    <name evidence="7" type="ORF">AOT14_23590</name>
</gene>
<feature type="binding site" evidence="4">
    <location>
        <position position="127"/>
    </location>
    <ligand>
        <name>substrate</name>
    </ligand>
</feature>
<organism evidence="7 8">
    <name type="scientific">Stenotrophomonas acidaminiphila</name>
    <dbReference type="NCBI Taxonomy" id="128780"/>
    <lineage>
        <taxon>Bacteria</taxon>
        <taxon>Pseudomonadati</taxon>
        <taxon>Pseudomonadota</taxon>
        <taxon>Gammaproteobacteria</taxon>
        <taxon>Lysobacterales</taxon>
        <taxon>Lysobacteraceae</taxon>
        <taxon>Stenotrophomonas</taxon>
    </lineage>
</organism>
<protein>
    <submittedName>
        <fullName evidence="7">L-malyl-CoA/beta-methylmalyl-CoA lyase</fullName>
    </submittedName>
</protein>
<dbReference type="InterPro" id="IPR040442">
    <property type="entry name" value="Pyrv_kinase-like_dom_sf"/>
</dbReference>
<evidence type="ECO:0000256" key="1">
    <source>
        <dbReference type="ARBA" id="ARBA00001946"/>
    </source>
</evidence>
<dbReference type="GO" id="GO:0016829">
    <property type="term" value="F:lyase activity"/>
    <property type="evidence" value="ECO:0007669"/>
    <property type="project" value="UniProtKB-KW"/>
</dbReference>
<comment type="cofactor">
    <cofactor evidence="1">
        <name>Mg(2+)</name>
        <dbReference type="ChEBI" id="CHEBI:18420"/>
    </cofactor>
</comment>
<dbReference type="InterPro" id="IPR015813">
    <property type="entry name" value="Pyrv/PenolPyrv_kinase-like_dom"/>
</dbReference>
<dbReference type="Gene3D" id="3.20.20.60">
    <property type="entry name" value="Phosphoenolpyruvate-binding domains"/>
    <property type="match status" value="1"/>
</dbReference>
<dbReference type="AlphaFoldDB" id="A0A0S1B0Z6"/>
<evidence type="ECO:0000259" key="6">
    <source>
        <dbReference type="Pfam" id="PF03328"/>
    </source>
</evidence>
<dbReference type="PANTHER" id="PTHR32308:SF10">
    <property type="entry name" value="CITRATE LYASE SUBUNIT BETA"/>
    <property type="match status" value="1"/>
</dbReference>
<dbReference type="InterPro" id="IPR011206">
    <property type="entry name" value="Citrate_lyase_beta/mcl1/mcl2"/>
</dbReference>
<feature type="domain" description="HpcH/HpaI aldolase/citrate lyase" evidence="6">
    <location>
        <begin position="2"/>
        <end position="220"/>
    </location>
</feature>
<feature type="binding site" evidence="5">
    <location>
        <position position="127"/>
    </location>
    <ligand>
        <name>Mg(2+)</name>
        <dbReference type="ChEBI" id="CHEBI:18420"/>
    </ligand>
</feature>
<accession>A0A0S1B0Z6</accession>
<name>A0A0S1B0Z6_9GAMM</name>
<evidence type="ECO:0000256" key="4">
    <source>
        <dbReference type="PIRSR" id="PIRSR015582-1"/>
    </source>
</evidence>
<dbReference type="GO" id="GO:0006107">
    <property type="term" value="P:oxaloacetate metabolic process"/>
    <property type="evidence" value="ECO:0007669"/>
    <property type="project" value="TreeGrafter"/>
</dbReference>
<dbReference type="PANTHER" id="PTHR32308">
    <property type="entry name" value="LYASE BETA SUBUNIT, PUTATIVE (AFU_ORTHOLOGUE AFUA_4G13030)-RELATED"/>
    <property type="match status" value="1"/>
</dbReference>
<dbReference type="Proteomes" id="UP000061010">
    <property type="component" value="Chromosome"/>
</dbReference>
<sequence>MRSKLFVPGARPELFDKAMAGAADVLSFDLEDSVPEAGKAAARAQVASFLSRPEVADSGRLLIVRSNGTDTAHFVADLAAVALPSVWLLNLPKVESVAQVHAAVATLERAEAANGVTRPIGLLLNIETPCGLRMAPALAAAHPRVAGLQLGLGDLFAPHGIARTAANVHATLFALRMAAAEAGVFACDGAFPDVGDDDGFRAEARLAHELGFIGKSCIHPRQVGLANEVFGASDAALDEACRIVAAAADAAAQGRGAFLFEGRMIDLPFLRRAEALLAGAARRAPAAS</sequence>
<evidence type="ECO:0000256" key="5">
    <source>
        <dbReference type="PIRSR" id="PIRSR015582-2"/>
    </source>
</evidence>
<keyword evidence="2 5" id="KW-0479">Metal-binding</keyword>
<keyword evidence="8" id="KW-1185">Reference proteome</keyword>
<dbReference type="EMBL" id="CP012900">
    <property type="protein sequence ID" value="ALJ28727.1"/>
    <property type="molecule type" value="Genomic_DNA"/>
</dbReference>
<dbReference type="InterPro" id="IPR005000">
    <property type="entry name" value="Aldolase/citrate-lyase_domain"/>
</dbReference>
<evidence type="ECO:0000313" key="8">
    <source>
        <dbReference type="Proteomes" id="UP000061010"/>
    </source>
</evidence>
<evidence type="ECO:0000256" key="3">
    <source>
        <dbReference type="ARBA" id="ARBA00022842"/>
    </source>
</evidence>
<dbReference type="SUPFAM" id="SSF51621">
    <property type="entry name" value="Phosphoenolpyruvate/pyruvate domain"/>
    <property type="match status" value="1"/>
</dbReference>